<comment type="caution">
    <text evidence="2">The sequence shown here is derived from an EMBL/GenBank/DDBJ whole genome shotgun (WGS) entry which is preliminary data.</text>
</comment>
<dbReference type="Proteomes" id="UP001224644">
    <property type="component" value="Unassembled WGS sequence"/>
</dbReference>
<evidence type="ECO:0000313" key="2">
    <source>
        <dbReference type="EMBL" id="MDN3590974.1"/>
    </source>
</evidence>
<accession>A0ABT8BFS4</accession>
<organism evidence="2 3">
    <name type="scientific">Methylobacterium adhaesivum</name>
    <dbReference type="NCBI Taxonomy" id="333297"/>
    <lineage>
        <taxon>Bacteria</taxon>
        <taxon>Pseudomonadati</taxon>
        <taxon>Pseudomonadota</taxon>
        <taxon>Alphaproteobacteria</taxon>
        <taxon>Hyphomicrobiales</taxon>
        <taxon>Methylobacteriaceae</taxon>
        <taxon>Methylobacterium</taxon>
    </lineage>
</organism>
<sequence length="196" mass="19526">MSTFDTTTAASFTSPKQRLHNAVSSRAETGQISATDKTALDSAIDTIDASLSSSTSSSTSARLDPSQMKSRIDDLISKAVSDGTLTDEQATTLKSLFSRGGQDGQAGLSGAGGPPPGPPPAGGPPPSASSDSTSDDSSTQVADATTSSTDGTSASELLATFIKQLQSLQSQGGSYTAAGASGSGRVASALLLNFEV</sequence>
<dbReference type="EMBL" id="JAUFPX010000006">
    <property type="protein sequence ID" value="MDN3590974.1"/>
    <property type="molecule type" value="Genomic_DNA"/>
</dbReference>
<feature type="compositionally biased region" description="Polar residues" evidence="1">
    <location>
        <begin position="22"/>
        <end position="34"/>
    </location>
</feature>
<gene>
    <name evidence="2" type="ORF">QWZ12_10145</name>
</gene>
<evidence type="ECO:0000313" key="3">
    <source>
        <dbReference type="Proteomes" id="UP001224644"/>
    </source>
</evidence>
<feature type="region of interest" description="Disordered" evidence="1">
    <location>
        <begin position="1"/>
        <end position="34"/>
    </location>
</feature>
<protein>
    <submittedName>
        <fullName evidence="2">Uncharacterized protein</fullName>
    </submittedName>
</protein>
<feature type="compositionally biased region" description="Gly residues" evidence="1">
    <location>
        <begin position="101"/>
        <end position="112"/>
    </location>
</feature>
<proteinExistence type="predicted"/>
<evidence type="ECO:0000256" key="1">
    <source>
        <dbReference type="SAM" id="MobiDB-lite"/>
    </source>
</evidence>
<name>A0ABT8BFS4_9HYPH</name>
<feature type="compositionally biased region" description="Pro residues" evidence="1">
    <location>
        <begin position="113"/>
        <end position="127"/>
    </location>
</feature>
<feature type="region of interest" description="Disordered" evidence="1">
    <location>
        <begin position="91"/>
        <end position="153"/>
    </location>
</feature>
<keyword evidence="3" id="KW-1185">Reference proteome</keyword>
<feature type="compositionally biased region" description="Low complexity" evidence="1">
    <location>
        <begin position="49"/>
        <end position="61"/>
    </location>
</feature>
<reference evidence="3" key="1">
    <citation type="journal article" date="2019" name="Int. J. Syst. Evol. Microbiol.">
        <title>The Global Catalogue of Microorganisms (GCM) 10K type strain sequencing project: providing services to taxonomists for standard genome sequencing and annotation.</title>
        <authorList>
            <consortium name="The Broad Institute Genomics Platform"/>
            <consortium name="The Broad Institute Genome Sequencing Center for Infectious Disease"/>
            <person name="Wu L."/>
            <person name="Ma J."/>
        </authorList>
    </citation>
    <scope>NUCLEOTIDE SEQUENCE [LARGE SCALE GENOMIC DNA]</scope>
    <source>
        <strain evidence="3">CECT 7069</strain>
    </source>
</reference>
<feature type="region of interest" description="Disordered" evidence="1">
    <location>
        <begin position="49"/>
        <end position="69"/>
    </location>
</feature>
<feature type="compositionally biased region" description="Low complexity" evidence="1">
    <location>
        <begin position="128"/>
        <end position="153"/>
    </location>
</feature>
<feature type="compositionally biased region" description="Low complexity" evidence="1">
    <location>
        <begin position="1"/>
        <end position="14"/>
    </location>
</feature>
<dbReference type="RefSeq" id="WP_238222361.1">
    <property type="nucleotide sequence ID" value="NZ_BPQD01000003.1"/>
</dbReference>